<keyword evidence="3" id="KW-0274">FAD</keyword>
<evidence type="ECO:0000256" key="4">
    <source>
        <dbReference type="ARBA" id="ARBA00023002"/>
    </source>
</evidence>
<organism evidence="6 7">
    <name type="scientific">Cupriavidus necator (strain ATCC 43291 / DSM 13513 / CCUG 52238 / LMG 8453 / N-1)</name>
    <name type="common">Ralstonia eutropha</name>
    <dbReference type="NCBI Taxonomy" id="1042878"/>
    <lineage>
        <taxon>Bacteria</taxon>
        <taxon>Pseudomonadati</taxon>
        <taxon>Pseudomonadota</taxon>
        <taxon>Betaproteobacteria</taxon>
        <taxon>Burkholderiales</taxon>
        <taxon>Burkholderiaceae</taxon>
        <taxon>Cupriavidus</taxon>
    </lineage>
</organism>
<dbReference type="InterPro" id="IPR007867">
    <property type="entry name" value="GMC_OxRtase_C"/>
</dbReference>
<dbReference type="Proteomes" id="UP000006798">
    <property type="component" value="Plasmid pBB1"/>
</dbReference>
<dbReference type="Pfam" id="PF05199">
    <property type="entry name" value="GMC_oxred_C"/>
    <property type="match status" value="1"/>
</dbReference>
<dbReference type="Gene3D" id="3.50.50.60">
    <property type="entry name" value="FAD/NAD(P)-binding domain"/>
    <property type="match status" value="1"/>
</dbReference>
<gene>
    <name evidence="6" type="ordered locus">CNE_BB1p05250</name>
</gene>
<dbReference type="PANTHER" id="PTHR46056:SF12">
    <property type="entry name" value="LONG-CHAIN-ALCOHOL OXIDASE"/>
    <property type="match status" value="1"/>
</dbReference>
<sequence length="106" mass="11323">MRQGLLRTTEAQFAAGATRVLPAHLDGKWYASWEQAKASIEALPMQKFRAALFTAHLMGGCAMGEDPKQSVVRSDGRHHELANLSVLDGSVFPTSSGANPQSPSTA</sequence>
<dbReference type="SUPFAM" id="SSF51905">
    <property type="entry name" value="FAD/NAD(P)-binding domain"/>
    <property type="match status" value="1"/>
</dbReference>
<dbReference type="AlphaFoldDB" id="F8GX75"/>
<keyword evidence="6" id="KW-0614">Plasmid</keyword>
<evidence type="ECO:0000256" key="3">
    <source>
        <dbReference type="ARBA" id="ARBA00022827"/>
    </source>
</evidence>
<evidence type="ECO:0000313" key="7">
    <source>
        <dbReference type="Proteomes" id="UP000006798"/>
    </source>
</evidence>
<accession>F8GX75</accession>
<comment type="similarity">
    <text evidence="1">Belongs to the GMC oxidoreductase family.</text>
</comment>
<dbReference type="PANTHER" id="PTHR46056">
    <property type="entry name" value="LONG-CHAIN-ALCOHOL OXIDASE"/>
    <property type="match status" value="1"/>
</dbReference>
<proteinExistence type="inferred from homology"/>
<dbReference type="EMBL" id="CP002879">
    <property type="protein sequence ID" value="AEI81945.1"/>
    <property type="molecule type" value="Genomic_DNA"/>
</dbReference>
<evidence type="ECO:0000256" key="1">
    <source>
        <dbReference type="ARBA" id="ARBA00010790"/>
    </source>
</evidence>
<dbReference type="InterPro" id="IPR036188">
    <property type="entry name" value="FAD/NAD-bd_sf"/>
</dbReference>
<keyword evidence="2" id="KW-0285">Flavoprotein</keyword>
<evidence type="ECO:0000256" key="2">
    <source>
        <dbReference type="ARBA" id="ARBA00022630"/>
    </source>
</evidence>
<evidence type="ECO:0000259" key="5">
    <source>
        <dbReference type="Pfam" id="PF05199"/>
    </source>
</evidence>
<geneLocation type="plasmid" evidence="6 7">
    <name>pBB1</name>
</geneLocation>
<dbReference type="KEGG" id="cnc:CNE_BB1p05250"/>
<keyword evidence="4" id="KW-0560">Oxidoreductase</keyword>
<reference evidence="6 7" key="1">
    <citation type="journal article" date="2011" name="J. Bacteriol.">
        <title>Complete genome sequence of the type strain Cupriavidus necator N-1.</title>
        <authorList>
            <person name="Poehlein A."/>
            <person name="Kusian B."/>
            <person name="Friedrich B."/>
            <person name="Daniel R."/>
            <person name="Bowien B."/>
        </authorList>
    </citation>
    <scope>NUCLEOTIDE SEQUENCE [LARGE SCALE GENOMIC DNA]</scope>
    <source>
        <strain evidence="7">ATCC 43291 / DSM 13513 / CCUG 52238 / LMG 8453 / N-1</strain>
        <plasmid evidence="6 7">pBB1</plasmid>
    </source>
</reference>
<name>F8GX75_CUPNN</name>
<dbReference type="HOGENOM" id="CLU_2218705_0_0_4"/>
<dbReference type="GO" id="GO:0016614">
    <property type="term" value="F:oxidoreductase activity, acting on CH-OH group of donors"/>
    <property type="evidence" value="ECO:0007669"/>
    <property type="project" value="InterPro"/>
</dbReference>
<protein>
    <submittedName>
        <fullName evidence="6">Glucose-methanol-choline oxidoreductase</fullName>
    </submittedName>
</protein>
<evidence type="ECO:0000313" key="6">
    <source>
        <dbReference type="EMBL" id="AEI81945.1"/>
    </source>
</evidence>
<feature type="domain" description="Glucose-methanol-choline oxidoreductase C-terminal" evidence="5">
    <location>
        <begin position="43"/>
        <end position="105"/>
    </location>
</feature>